<dbReference type="OMA" id="QCVPCIC"/>
<proteinExistence type="predicted"/>
<keyword evidence="5" id="KW-1185">Reference proteome</keyword>
<dbReference type="Gene3D" id="2.10.70.10">
    <property type="entry name" value="Complement Module, domain 1"/>
    <property type="match status" value="1"/>
</dbReference>
<organism evidence="4 5">
    <name type="scientific">Amphilophus citrinellus</name>
    <name type="common">Midas cichlid</name>
    <name type="synonym">Cichlasoma citrinellum</name>
    <dbReference type="NCBI Taxonomy" id="61819"/>
    <lineage>
        <taxon>Eukaryota</taxon>
        <taxon>Metazoa</taxon>
        <taxon>Chordata</taxon>
        <taxon>Craniata</taxon>
        <taxon>Vertebrata</taxon>
        <taxon>Euteleostomi</taxon>
        <taxon>Actinopterygii</taxon>
        <taxon>Neopterygii</taxon>
        <taxon>Teleostei</taxon>
        <taxon>Neoteleostei</taxon>
        <taxon>Acanthomorphata</taxon>
        <taxon>Ovalentaria</taxon>
        <taxon>Cichlomorphae</taxon>
        <taxon>Cichliformes</taxon>
        <taxon>Cichlidae</taxon>
        <taxon>New World cichlids</taxon>
        <taxon>Cichlasomatinae</taxon>
        <taxon>Heroini</taxon>
        <taxon>Amphilophus</taxon>
    </lineage>
</organism>
<evidence type="ECO:0000259" key="3">
    <source>
        <dbReference type="PROSITE" id="PS50923"/>
    </source>
</evidence>
<comment type="caution">
    <text evidence="2">Lacks conserved residue(s) required for the propagation of feature annotation.</text>
</comment>
<keyword evidence="1" id="KW-1015">Disulfide bond</keyword>
<protein>
    <submittedName>
        <fullName evidence="4">Si:ch211-117m20.4</fullName>
    </submittedName>
</protein>
<dbReference type="PROSITE" id="PS50923">
    <property type="entry name" value="SUSHI"/>
    <property type="match status" value="1"/>
</dbReference>
<dbReference type="AlphaFoldDB" id="A0A3Q0RYF8"/>
<dbReference type="Proteomes" id="UP000261340">
    <property type="component" value="Unplaced"/>
</dbReference>
<sequence>RELRRDRCGDSSCCWIGYKSLCRNCERPDVDYNGVVYGNDWWVGSVVRYTCRSGFKLVGNPTRSCQPNGLWTPKPTCLGMCKQGRIEISERELNGTCSSTCRDKSYFGPPKQGCTQINNCKKKETGWKRFFAQCVPCICECAFSC</sequence>
<evidence type="ECO:0000256" key="1">
    <source>
        <dbReference type="ARBA" id="ARBA00023157"/>
    </source>
</evidence>
<dbReference type="SMART" id="SM00032">
    <property type="entry name" value="CCP"/>
    <property type="match status" value="1"/>
</dbReference>
<reference evidence="4" key="2">
    <citation type="submission" date="2025-09" db="UniProtKB">
        <authorList>
            <consortium name="Ensembl"/>
        </authorList>
    </citation>
    <scope>IDENTIFICATION</scope>
</reference>
<dbReference type="CDD" id="cd00033">
    <property type="entry name" value="CCP"/>
    <property type="match status" value="1"/>
</dbReference>
<evidence type="ECO:0000313" key="4">
    <source>
        <dbReference type="Ensembl" id="ENSACIP00000013340.1"/>
    </source>
</evidence>
<evidence type="ECO:0000256" key="2">
    <source>
        <dbReference type="PROSITE-ProRule" id="PRU00302"/>
    </source>
</evidence>
<evidence type="ECO:0000313" key="5">
    <source>
        <dbReference type="Proteomes" id="UP000261340"/>
    </source>
</evidence>
<dbReference type="Ensembl" id="ENSACIT00000013706.1">
    <property type="protein sequence ID" value="ENSACIP00000013340.1"/>
    <property type="gene ID" value="ENSACIG00000010384.1"/>
</dbReference>
<keyword evidence="2" id="KW-0768">Sushi</keyword>
<accession>A0A3Q0RYF8</accession>
<feature type="domain" description="Sushi" evidence="3">
    <location>
        <begin position="23"/>
        <end position="79"/>
    </location>
</feature>
<dbReference type="GeneTree" id="ENSGT00660000097129"/>
<dbReference type="Pfam" id="PF00084">
    <property type="entry name" value="Sushi"/>
    <property type="match status" value="1"/>
</dbReference>
<reference evidence="4" key="1">
    <citation type="submission" date="2025-08" db="UniProtKB">
        <authorList>
            <consortium name="Ensembl"/>
        </authorList>
    </citation>
    <scope>IDENTIFICATION</scope>
</reference>
<dbReference type="SUPFAM" id="SSF57535">
    <property type="entry name" value="Complement control module/SCR domain"/>
    <property type="match status" value="1"/>
</dbReference>
<dbReference type="InterPro" id="IPR000436">
    <property type="entry name" value="Sushi_SCR_CCP_dom"/>
</dbReference>
<name>A0A3Q0RYF8_AMPCI</name>
<dbReference type="InterPro" id="IPR035976">
    <property type="entry name" value="Sushi/SCR/CCP_sf"/>
</dbReference>